<dbReference type="AlphaFoldDB" id="A0A0Q3PWU6"/>
<dbReference type="Proteomes" id="UP000051836">
    <property type="component" value="Unassembled WGS sequence"/>
</dbReference>
<reference evidence="1 2" key="1">
    <citation type="submission" date="2015-10" db="EMBL/GenBank/DDBJ databases">
        <authorList>
            <person name="Gilbert D.G."/>
        </authorList>
    </citation>
    <scope>NUCLEOTIDE SEQUENCE [LARGE SCALE GENOMIC DNA]</scope>
    <source>
        <strain evidence="1">FVVF132</strain>
    </source>
</reference>
<protein>
    <submittedName>
        <fullName evidence="1">Uncharacterized protein</fullName>
    </submittedName>
</protein>
<keyword evidence="2" id="KW-1185">Reference proteome</keyword>
<sequence length="143" mass="16130">MHFVFRLSSIGVQAKKLVGPEISHVFKIIIRIAMTLDRSSETMQSGFSVSEEAYKYSLKLSYDDCDRIRLLPDLKIIAFVNKCCVKMCKEAEPGLKSWSSINTSALLLGFFIDLLNDVQNRKSRRTGETGEMVNDILDGSTEE</sequence>
<name>A0A0Q3PWU6_AMAAE</name>
<proteinExistence type="predicted"/>
<organism evidence="1 2">
    <name type="scientific">Amazona aestiva</name>
    <name type="common">Blue-fronted Amazon parrot</name>
    <dbReference type="NCBI Taxonomy" id="12930"/>
    <lineage>
        <taxon>Eukaryota</taxon>
        <taxon>Metazoa</taxon>
        <taxon>Chordata</taxon>
        <taxon>Craniata</taxon>
        <taxon>Vertebrata</taxon>
        <taxon>Euteleostomi</taxon>
        <taxon>Archelosauria</taxon>
        <taxon>Archosauria</taxon>
        <taxon>Dinosauria</taxon>
        <taxon>Saurischia</taxon>
        <taxon>Theropoda</taxon>
        <taxon>Coelurosauria</taxon>
        <taxon>Aves</taxon>
        <taxon>Neognathae</taxon>
        <taxon>Neoaves</taxon>
        <taxon>Telluraves</taxon>
        <taxon>Australaves</taxon>
        <taxon>Psittaciformes</taxon>
        <taxon>Psittacidae</taxon>
        <taxon>Amazona</taxon>
    </lineage>
</organism>
<evidence type="ECO:0000313" key="1">
    <source>
        <dbReference type="EMBL" id="KQK80572.1"/>
    </source>
</evidence>
<gene>
    <name evidence="1" type="ORF">AAES_92012</name>
</gene>
<dbReference type="EMBL" id="LMAW01002520">
    <property type="protein sequence ID" value="KQK80572.1"/>
    <property type="molecule type" value="Genomic_DNA"/>
</dbReference>
<accession>A0A0Q3PWU6</accession>
<comment type="caution">
    <text evidence="1">The sequence shown here is derived from an EMBL/GenBank/DDBJ whole genome shotgun (WGS) entry which is preliminary data.</text>
</comment>
<evidence type="ECO:0000313" key="2">
    <source>
        <dbReference type="Proteomes" id="UP000051836"/>
    </source>
</evidence>